<dbReference type="EMBL" id="LR796632">
    <property type="protein sequence ID" value="CAB4155664.1"/>
    <property type="molecule type" value="Genomic_DNA"/>
</dbReference>
<evidence type="ECO:0000256" key="2">
    <source>
        <dbReference type="ARBA" id="ARBA00022679"/>
    </source>
</evidence>
<dbReference type="InterPro" id="IPR029063">
    <property type="entry name" value="SAM-dependent_MTases_sf"/>
</dbReference>
<dbReference type="InterPro" id="IPR027417">
    <property type="entry name" value="P-loop_NTPase"/>
</dbReference>
<reference evidence="4" key="1">
    <citation type="submission" date="2020-04" db="EMBL/GenBank/DDBJ databases">
        <authorList>
            <person name="Chiriac C."/>
            <person name="Salcher M."/>
            <person name="Ghai R."/>
            <person name="Kavagutti S V."/>
        </authorList>
    </citation>
    <scope>NUCLEOTIDE SEQUENCE</scope>
</reference>
<dbReference type="Gene3D" id="3.40.50.150">
    <property type="entry name" value="Vaccinia Virus protein VP39"/>
    <property type="match status" value="1"/>
</dbReference>
<gene>
    <name evidence="4" type="ORF">UFOVP670_30</name>
</gene>
<dbReference type="Pfam" id="PF01555">
    <property type="entry name" value="N6_N4_Mtase"/>
    <property type="match status" value="1"/>
</dbReference>
<dbReference type="SUPFAM" id="SSF53335">
    <property type="entry name" value="S-adenosyl-L-methionine-dependent methyltransferases"/>
    <property type="match status" value="1"/>
</dbReference>
<dbReference type="Gene3D" id="3.40.50.300">
    <property type="entry name" value="P-loop containing nucleotide triphosphate hydrolases"/>
    <property type="match status" value="2"/>
</dbReference>
<keyword evidence="1 4" id="KW-0489">Methyltransferase</keyword>
<keyword evidence="2" id="KW-0808">Transferase</keyword>
<accession>A0A6J5NJV1</accession>
<evidence type="ECO:0000256" key="1">
    <source>
        <dbReference type="ARBA" id="ARBA00022603"/>
    </source>
</evidence>
<dbReference type="GO" id="GO:0032259">
    <property type="term" value="P:methylation"/>
    <property type="evidence" value="ECO:0007669"/>
    <property type="project" value="UniProtKB-KW"/>
</dbReference>
<dbReference type="GO" id="GO:0003677">
    <property type="term" value="F:DNA binding"/>
    <property type="evidence" value="ECO:0007669"/>
    <property type="project" value="InterPro"/>
</dbReference>
<sequence>MNATTKAGLLDSAAYLDFLRGKFRFGAEHGYSVPRNTINALAKPHQSDLIQWACRKGRAAIFANFGLGKSIMQLEILRSMLVEVGGRGLIVMPLDVRHEFAADAAMLGIQVRFIRRTEEVTGPGIYLTNYESVRDGKLDLSLFTVASLDEASVLRSYGSKTYQVFTDLFQRVPYRFVATATPSPNQYKELIHYAGFLGIADTGQALTRFFQRDSEQANNLTLYPHMEREFFLWLHSWAAFVQKPSDLGYSDEGYALPDLVVRWHEVPVDSLQGKEDRDGQGILITDGAIGLARAAEEKRNTMARRIEKMKEIVSASPDDHFILWHDLEAERHAICQALPEARAVYGSQDDDDRAQTIMDFKEGRLRLMATKKEISGSGGNFQRFCHRAIFVGIDHKFNDFIQAIHRIHRFLQSHPCEIDIIYAETERPVRESLERKWGEHVELTQRMSDLICQHGLATAGIEAELARTIGVERKEEKGEGWTAVHNDTVLEADRMASDSVDMIVTSIPFGNHYEYSESYEDFGHNSDNGKFFQQMEFLTPNLLRILKPGRMACIHVKDRIRYGNVTGLGMPSVDPFHVDCIQHYRRHGFIYMGMITVVTDVVRENNQTYRLGWSEQCKDGSKMGVGCPEYVLLFRKLPSDTSTAYADVPVVKTKDRYSRGRWQIDAHSFWRSSGNRFLTASELLGFGPDVLAKHFTQMTRERIYDHEAHVAIAEDMDRRGVLPATFMSVAPGSHDETTWDDVLRMRTLNGAQAQKNLQQHVCPLQFDIVDRLINRYTNTGELVYDPFHGLGTVSYCAMKLARKGAGVELNAEYWRDSLRHLREAERTASMPSLFDMAEVNE</sequence>
<organism evidence="4">
    <name type="scientific">uncultured Caudovirales phage</name>
    <dbReference type="NCBI Taxonomy" id="2100421"/>
    <lineage>
        <taxon>Viruses</taxon>
        <taxon>Duplodnaviria</taxon>
        <taxon>Heunggongvirae</taxon>
        <taxon>Uroviricota</taxon>
        <taxon>Caudoviricetes</taxon>
        <taxon>Peduoviridae</taxon>
        <taxon>Maltschvirus</taxon>
        <taxon>Maltschvirus maltsch</taxon>
    </lineage>
</organism>
<evidence type="ECO:0000259" key="3">
    <source>
        <dbReference type="Pfam" id="PF01555"/>
    </source>
</evidence>
<evidence type="ECO:0000313" key="4">
    <source>
        <dbReference type="EMBL" id="CAB4155664.1"/>
    </source>
</evidence>
<proteinExistence type="predicted"/>
<dbReference type="SUPFAM" id="SSF52540">
    <property type="entry name" value="P-loop containing nucleoside triphosphate hydrolases"/>
    <property type="match status" value="2"/>
</dbReference>
<feature type="domain" description="DNA methylase N-4/N-6" evidence="3">
    <location>
        <begin position="500"/>
        <end position="815"/>
    </location>
</feature>
<dbReference type="InterPro" id="IPR001091">
    <property type="entry name" value="RM_Methyltransferase"/>
</dbReference>
<dbReference type="GO" id="GO:0008170">
    <property type="term" value="F:N-methyltransferase activity"/>
    <property type="evidence" value="ECO:0007669"/>
    <property type="project" value="InterPro"/>
</dbReference>
<dbReference type="InterPro" id="IPR002941">
    <property type="entry name" value="DNA_methylase_N4/N6"/>
</dbReference>
<protein>
    <submittedName>
        <fullName evidence="4">DNA methylase N-4/N-6</fullName>
    </submittedName>
</protein>
<dbReference type="PRINTS" id="PR00508">
    <property type="entry name" value="S21N4MTFRASE"/>
</dbReference>
<name>A0A6J5NJV1_9CAUD</name>